<evidence type="ECO:0000313" key="1">
    <source>
        <dbReference type="EMBL" id="CCD45826.1"/>
    </source>
</evidence>
<sequence length="84" mass="9708">MRTFATQLENNCIKITSFVEEGSKGCLSQQAVVRNTISDKPTQHHRYHQHQQYQREYCEKFAGSEEAISSCIVDLIFPLLRTNC</sequence>
<accession>G2XZD9</accession>
<dbReference type="AlphaFoldDB" id="G2XZD9"/>
<gene>
    <name evidence="1" type="ORF">BofuT4_uP048440.1</name>
</gene>
<name>G2XZD9_BOTF4</name>
<organism evidence="1 2">
    <name type="scientific">Botryotinia fuckeliana (strain T4)</name>
    <name type="common">Noble rot fungus</name>
    <name type="synonym">Botrytis cinerea</name>
    <dbReference type="NCBI Taxonomy" id="999810"/>
    <lineage>
        <taxon>Eukaryota</taxon>
        <taxon>Fungi</taxon>
        <taxon>Dikarya</taxon>
        <taxon>Ascomycota</taxon>
        <taxon>Pezizomycotina</taxon>
        <taxon>Leotiomycetes</taxon>
        <taxon>Helotiales</taxon>
        <taxon>Sclerotiniaceae</taxon>
        <taxon>Botrytis</taxon>
    </lineage>
</organism>
<evidence type="ECO:0000313" key="2">
    <source>
        <dbReference type="Proteomes" id="UP000008177"/>
    </source>
</evidence>
<dbReference type="HOGENOM" id="CLU_2527173_0_0_1"/>
<dbReference type="InParanoid" id="G2XZD9"/>
<proteinExistence type="predicted"/>
<protein>
    <submittedName>
        <fullName evidence="1">Uncharacterized protein</fullName>
    </submittedName>
</protein>
<reference evidence="2" key="1">
    <citation type="journal article" date="2011" name="PLoS Genet.">
        <title>Genomic analysis of the necrotrophic fungal pathogens Sclerotinia sclerotiorum and Botrytis cinerea.</title>
        <authorList>
            <person name="Amselem J."/>
            <person name="Cuomo C.A."/>
            <person name="van Kan J.A."/>
            <person name="Viaud M."/>
            <person name="Benito E.P."/>
            <person name="Couloux A."/>
            <person name="Coutinho P.M."/>
            <person name="de Vries R.P."/>
            <person name="Dyer P.S."/>
            <person name="Fillinger S."/>
            <person name="Fournier E."/>
            <person name="Gout L."/>
            <person name="Hahn M."/>
            <person name="Kohn L."/>
            <person name="Lapalu N."/>
            <person name="Plummer K.M."/>
            <person name="Pradier J.M."/>
            <person name="Quevillon E."/>
            <person name="Sharon A."/>
            <person name="Simon A."/>
            <person name="ten Have A."/>
            <person name="Tudzynski B."/>
            <person name="Tudzynski P."/>
            <person name="Wincker P."/>
            <person name="Andrew M."/>
            <person name="Anthouard V."/>
            <person name="Beever R.E."/>
            <person name="Beffa R."/>
            <person name="Benoit I."/>
            <person name="Bouzid O."/>
            <person name="Brault B."/>
            <person name="Chen Z."/>
            <person name="Choquer M."/>
            <person name="Collemare J."/>
            <person name="Cotton P."/>
            <person name="Danchin E.G."/>
            <person name="Da Silva C."/>
            <person name="Gautier A."/>
            <person name="Giraud C."/>
            <person name="Giraud T."/>
            <person name="Gonzalez C."/>
            <person name="Grossetete S."/>
            <person name="Guldener U."/>
            <person name="Henrissat B."/>
            <person name="Howlett B.J."/>
            <person name="Kodira C."/>
            <person name="Kretschmer M."/>
            <person name="Lappartient A."/>
            <person name="Leroch M."/>
            <person name="Levis C."/>
            <person name="Mauceli E."/>
            <person name="Neuveglise C."/>
            <person name="Oeser B."/>
            <person name="Pearson M."/>
            <person name="Poulain J."/>
            <person name="Poussereau N."/>
            <person name="Quesneville H."/>
            <person name="Rascle C."/>
            <person name="Schumacher J."/>
            <person name="Segurens B."/>
            <person name="Sexton A."/>
            <person name="Silva E."/>
            <person name="Sirven C."/>
            <person name="Soanes D.M."/>
            <person name="Talbot N.J."/>
            <person name="Templeton M."/>
            <person name="Yandava C."/>
            <person name="Yarden O."/>
            <person name="Zeng Q."/>
            <person name="Rollins J.A."/>
            <person name="Lebrun M.H."/>
            <person name="Dickman M."/>
        </authorList>
    </citation>
    <scope>NUCLEOTIDE SEQUENCE [LARGE SCALE GENOMIC DNA]</scope>
    <source>
        <strain evidence="2">T4</strain>
    </source>
</reference>
<dbReference type="EMBL" id="FQ790278">
    <property type="protein sequence ID" value="CCD45826.1"/>
    <property type="molecule type" value="Genomic_DNA"/>
</dbReference>
<dbReference type="Proteomes" id="UP000008177">
    <property type="component" value="Unplaced contigs"/>
</dbReference>